<dbReference type="AlphaFoldDB" id="A0A9D4ZBF5"/>
<organism evidence="2 3">
    <name type="scientific">Adiantum capillus-veneris</name>
    <name type="common">Maidenhair fern</name>
    <dbReference type="NCBI Taxonomy" id="13818"/>
    <lineage>
        <taxon>Eukaryota</taxon>
        <taxon>Viridiplantae</taxon>
        <taxon>Streptophyta</taxon>
        <taxon>Embryophyta</taxon>
        <taxon>Tracheophyta</taxon>
        <taxon>Polypodiopsida</taxon>
        <taxon>Polypodiidae</taxon>
        <taxon>Polypodiales</taxon>
        <taxon>Pteridineae</taxon>
        <taxon>Pteridaceae</taxon>
        <taxon>Vittarioideae</taxon>
        <taxon>Adiantum</taxon>
    </lineage>
</organism>
<evidence type="ECO:0000313" key="3">
    <source>
        <dbReference type="Proteomes" id="UP000886520"/>
    </source>
</evidence>
<feature type="region of interest" description="Disordered" evidence="1">
    <location>
        <begin position="28"/>
        <end position="49"/>
    </location>
</feature>
<comment type="caution">
    <text evidence="2">The sequence shown here is derived from an EMBL/GenBank/DDBJ whole genome shotgun (WGS) entry which is preliminary data.</text>
</comment>
<evidence type="ECO:0000313" key="2">
    <source>
        <dbReference type="EMBL" id="KAI5066596.1"/>
    </source>
</evidence>
<dbReference type="EMBL" id="JABFUD020000018">
    <property type="protein sequence ID" value="KAI5066596.1"/>
    <property type="molecule type" value="Genomic_DNA"/>
</dbReference>
<proteinExistence type="predicted"/>
<gene>
    <name evidence="2" type="ORF">GOP47_0019220</name>
</gene>
<protein>
    <submittedName>
        <fullName evidence="2">Uncharacterized protein</fullName>
    </submittedName>
</protein>
<reference evidence="2" key="1">
    <citation type="submission" date="2021-01" db="EMBL/GenBank/DDBJ databases">
        <title>Adiantum capillus-veneris genome.</title>
        <authorList>
            <person name="Fang Y."/>
            <person name="Liao Q."/>
        </authorList>
    </citation>
    <scope>NUCLEOTIDE SEQUENCE</scope>
    <source>
        <strain evidence="2">H3</strain>
        <tissue evidence="2">Leaf</tissue>
    </source>
</reference>
<evidence type="ECO:0000256" key="1">
    <source>
        <dbReference type="SAM" id="MobiDB-lite"/>
    </source>
</evidence>
<name>A0A9D4ZBF5_ADICA</name>
<sequence length="190" mass="20802">MTKILPSSGDDKEQVGCLLLSSGDDKEQAGCLLPPSGEDNGEGILLPSGEEAANIDPQPHEEGHFEENEGCLPPISRGEAVEVKFLQNDCEFGHASAPAERSLLSLNGDHGLLLPLESTDDESQLNFLALAKPTELTLRLNLMLLFFTFLICVKRAIKYPYLASKMHLRISMQLSIHLQVLSFSIIFLAQ</sequence>
<dbReference type="Proteomes" id="UP000886520">
    <property type="component" value="Chromosome 18"/>
</dbReference>
<keyword evidence="3" id="KW-1185">Reference proteome</keyword>
<accession>A0A9D4ZBF5</accession>